<comment type="caution">
    <text evidence="1">The sequence shown here is derived from an EMBL/GenBank/DDBJ whole genome shotgun (WGS) entry which is preliminary data.</text>
</comment>
<evidence type="ECO:0000313" key="1">
    <source>
        <dbReference type="EMBL" id="KKL68768.1"/>
    </source>
</evidence>
<dbReference type="EMBL" id="LAZR01026432">
    <property type="protein sequence ID" value="KKL68768.1"/>
    <property type="molecule type" value="Genomic_DNA"/>
</dbReference>
<proteinExistence type="predicted"/>
<sequence>IYIENNIKFKPTDILRLNVKLKHKTESINAVTQPITMKWEDVTMTIPFKLSMDID</sequence>
<organism evidence="1">
    <name type="scientific">marine sediment metagenome</name>
    <dbReference type="NCBI Taxonomy" id="412755"/>
    <lineage>
        <taxon>unclassified sequences</taxon>
        <taxon>metagenomes</taxon>
        <taxon>ecological metagenomes</taxon>
    </lineage>
</organism>
<feature type="non-terminal residue" evidence="1">
    <location>
        <position position="1"/>
    </location>
</feature>
<accession>A0A0F9E458</accession>
<name>A0A0F9E458_9ZZZZ</name>
<protein>
    <submittedName>
        <fullName evidence="1">Uncharacterized protein</fullName>
    </submittedName>
</protein>
<reference evidence="1" key="1">
    <citation type="journal article" date="2015" name="Nature">
        <title>Complex archaea that bridge the gap between prokaryotes and eukaryotes.</title>
        <authorList>
            <person name="Spang A."/>
            <person name="Saw J.H."/>
            <person name="Jorgensen S.L."/>
            <person name="Zaremba-Niedzwiedzka K."/>
            <person name="Martijn J."/>
            <person name="Lind A.E."/>
            <person name="van Eijk R."/>
            <person name="Schleper C."/>
            <person name="Guy L."/>
            <person name="Ettema T.J."/>
        </authorList>
    </citation>
    <scope>NUCLEOTIDE SEQUENCE</scope>
</reference>
<gene>
    <name evidence="1" type="ORF">LCGC14_2121700</name>
</gene>
<dbReference type="AlphaFoldDB" id="A0A0F9E458"/>